<evidence type="ECO:0000313" key="1">
    <source>
        <dbReference type="EMBL" id="GFY18859.1"/>
    </source>
</evidence>
<dbReference type="EMBL" id="BMAU01021350">
    <property type="protein sequence ID" value="GFY18859.1"/>
    <property type="molecule type" value="Genomic_DNA"/>
</dbReference>
<organism evidence="1 2">
    <name type="scientific">Trichonephila clavipes</name>
    <name type="common">Golden silk orbweaver</name>
    <name type="synonym">Nephila clavipes</name>
    <dbReference type="NCBI Taxonomy" id="2585209"/>
    <lineage>
        <taxon>Eukaryota</taxon>
        <taxon>Metazoa</taxon>
        <taxon>Ecdysozoa</taxon>
        <taxon>Arthropoda</taxon>
        <taxon>Chelicerata</taxon>
        <taxon>Arachnida</taxon>
        <taxon>Araneae</taxon>
        <taxon>Araneomorphae</taxon>
        <taxon>Entelegynae</taxon>
        <taxon>Araneoidea</taxon>
        <taxon>Nephilidae</taxon>
        <taxon>Trichonephila</taxon>
    </lineage>
</organism>
<reference evidence="1" key="1">
    <citation type="submission" date="2020-08" db="EMBL/GenBank/DDBJ databases">
        <title>Multicomponent nature underlies the extraordinary mechanical properties of spider dragline silk.</title>
        <authorList>
            <person name="Kono N."/>
            <person name="Nakamura H."/>
            <person name="Mori M."/>
            <person name="Yoshida Y."/>
            <person name="Ohtoshi R."/>
            <person name="Malay A.D."/>
            <person name="Moran D.A.P."/>
            <person name="Tomita M."/>
            <person name="Numata K."/>
            <person name="Arakawa K."/>
        </authorList>
    </citation>
    <scope>NUCLEOTIDE SEQUENCE</scope>
</reference>
<dbReference type="AlphaFoldDB" id="A0A8X6VMG3"/>
<proteinExistence type="predicted"/>
<name>A0A8X6VMG3_TRICX</name>
<comment type="caution">
    <text evidence="1">The sequence shown here is derived from an EMBL/GenBank/DDBJ whole genome shotgun (WGS) entry which is preliminary data.</text>
</comment>
<protein>
    <submittedName>
        <fullName evidence="1">Uncharacterized protein</fullName>
    </submittedName>
</protein>
<accession>A0A8X6VMG3</accession>
<evidence type="ECO:0000313" key="2">
    <source>
        <dbReference type="Proteomes" id="UP000887159"/>
    </source>
</evidence>
<keyword evidence="2" id="KW-1185">Reference proteome</keyword>
<sequence>MKPPTVDLEREQTYEDWIVDDWKKVIESSGLILSLLLRRLERNDLQKFIWDAENSLRAVEHMDTVSSECLEND</sequence>
<gene>
    <name evidence="1" type="ORF">TNCV_3875471</name>
</gene>
<dbReference type="Proteomes" id="UP000887159">
    <property type="component" value="Unassembled WGS sequence"/>
</dbReference>